<dbReference type="GO" id="GO:0008413">
    <property type="term" value="F:8-oxo-7,8-dihydroguanosine triphosphate pyrophosphatase activity"/>
    <property type="evidence" value="ECO:0007669"/>
    <property type="project" value="InterPro"/>
</dbReference>
<evidence type="ECO:0000256" key="17">
    <source>
        <dbReference type="ARBA" id="ARBA00030682"/>
    </source>
</evidence>
<dbReference type="AlphaFoldDB" id="A0A1B6KAA9"/>
<evidence type="ECO:0000256" key="19">
    <source>
        <dbReference type="ARBA" id="ARBA00032071"/>
    </source>
</evidence>
<dbReference type="EC" id="3.6.1.56" evidence="13"/>
<dbReference type="InterPro" id="IPR000086">
    <property type="entry name" value="NUDIX_hydrolase_dom"/>
</dbReference>
<evidence type="ECO:0000256" key="7">
    <source>
        <dbReference type="ARBA" id="ARBA00022842"/>
    </source>
</evidence>
<proteinExistence type="inferred from homology"/>
<dbReference type="PROSITE" id="PS00893">
    <property type="entry name" value="NUDIX_BOX"/>
    <property type="match status" value="1"/>
</dbReference>
<evidence type="ECO:0000256" key="21">
    <source>
        <dbReference type="ARBA" id="ARBA00048894"/>
    </source>
</evidence>
<organism evidence="25">
    <name type="scientific">Graphocephala atropunctata</name>
    <dbReference type="NCBI Taxonomy" id="36148"/>
    <lineage>
        <taxon>Eukaryota</taxon>
        <taxon>Metazoa</taxon>
        <taxon>Ecdysozoa</taxon>
        <taxon>Arthropoda</taxon>
        <taxon>Hexapoda</taxon>
        <taxon>Insecta</taxon>
        <taxon>Pterygota</taxon>
        <taxon>Neoptera</taxon>
        <taxon>Paraneoptera</taxon>
        <taxon>Hemiptera</taxon>
        <taxon>Auchenorrhyncha</taxon>
        <taxon>Membracoidea</taxon>
        <taxon>Cicadellidae</taxon>
        <taxon>Cicadellinae</taxon>
        <taxon>Cicadellini</taxon>
        <taxon>Graphocephala</taxon>
    </lineage>
</organism>
<comment type="catalytic activity">
    <reaction evidence="9">
        <text>8-oxo-dATP + H2O = 8-oxo-dAMP + diphosphate + H(+)</text>
        <dbReference type="Rhea" id="RHEA:65396"/>
        <dbReference type="ChEBI" id="CHEBI:15377"/>
        <dbReference type="ChEBI" id="CHEBI:15378"/>
        <dbReference type="ChEBI" id="CHEBI:33019"/>
        <dbReference type="ChEBI" id="CHEBI:71361"/>
        <dbReference type="ChEBI" id="CHEBI:172871"/>
    </reaction>
    <physiologicalReaction direction="left-to-right" evidence="9">
        <dbReference type="Rhea" id="RHEA:65397"/>
    </physiologicalReaction>
</comment>
<dbReference type="Gene3D" id="3.90.79.10">
    <property type="entry name" value="Nucleoside Triphosphate Pyrophosphohydrolase"/>
    <property type="match status" value="1"/>
</dbReference>
<dbReference type="PRINTS" id="PR01403">
    <property type="entry name" value="8OXTPHPHTASE"/>
</dbReference>
<protein>
    <recommendedName>
        <fullName evidence="14">Oxidized purine nucleoside triphosphate hydrolase</fullName>
        <ecNumber evidence="13">3.6.1.56</ecNumber>
    </recommendedName>
    <alternativeName>
        <fullName evidence="18">2-hydroxy-dATP diphosphatase</fullName>
    </alternativeName>
    <alternativeName>
        <fullName evidence="17">7,8-dihydro-8-oxoguanine triphosphatase</fullName>
    </alternativeName>
    <alternativeName>
        <fullName evidence="16">8-oxo-dGTPase</fullName>
    </alternativeName>
    <alternativeName>
        <fullName evidence="19">Methylated purine nucleoside triphosphate hydrolase</fullName>
    </alternativeName>
    <alternativeName>
        <fullName evidence="15">Nucleoside diphosphate-linked moiety X motif 1</fullName>
    </alternativeName>
</protein>
<evidence type="ECO:0000256" key="9">
    <source>
        <dbReference type="ARBA" id="ARBA00024448"/>
    </source>
</evidence>
<evidence type="ECO:0000256" key="22">
    <source>
        <dbReference type="ARBA" id="ARBA00049032"/>
    </source>
</evidence>
<keyword evidence="5" id="KW-0479">Metal-binding</keyword>
<dbReference type="Pfam" id="PF00293">
    <property type="entry name" value="NUDIX"/>
    <property type="match status" value="1"/>
</dbReference>
<keyword evidence="8" id="KW-0539">Nucleus</keyword>
<evidence type="ECO:0000256" key="6">
    <source>
        <dbReference type="ARBA" id="ARBA00022801"/>
    </source>
</evidence>
<comment type="catalytic activity">
    <reaction evidence="11">
        <text>8-oxo-dGTP + H2O = 8-oxo-dGMP + diphosphate + H(+)</text>
        <dbReference type="Rhea" id="RHEA:31575"/>
        <dbReference type="ChEBI" id="CHEBI:15377"/>
        <dbReference type="ChEBI" id="CHEBI:15378"/>
        <dbReference type="ChEBI" id="CHEBI:33019"/>
        <dbReference type="ChEBI" id="CHEBI:63224"/>
        <dbReference type="ChEBI" id="CHEBI:77896"/>
    </reaction>
    <physiologicalReaction direction="left-to-right" evidence="11">
        <dbReference type="Rhea" id="RHEA:31576"/>
    </physiologicalReaction>
</comment>
<dbReference type="PANTHER" id="PTHR43758">
    <property type="entry name" value="7,8-DIHYDRO-8-OXOGUANINE TRIPHOSPHATASE"/>
    <property type="match status" value="1"/>
</dbReference>
<comment type="subunit">
    <text evidence="4">Monomer.</text>
</comment>
<evidence type="ECO:0000256" key="13">
    <source>
        <dbReference type="ARBA" id="ARBA00026103"/>
    </source>
</evidence>
<evidence type="ECO:0000256" key="15">
    <source>
        <dbReference type="ARBA" id="ARBA00029673"/>
    </source>
</evidence>
<comment type="catalytic activity">
    <reaction evidence="22">
        <text>N(6)-methyl-dATP + H2O = N(6)-methyl-dAMP + diphosphate + H(+)</text>
        <dbReference type="Rhea" id="RHEA:67604"/>
        <dbReference type="ChEBI" id="CHEBI:15377"/>
        <dbReference type="ChEBI" id="CHEBI:15378"/>
        <dbReference type="ChEBI" id="CHEBI:33019"/>
        <dbReference type="ChEBI" id="CHEBI:169976"/>
        <dbReference type="ChEBI" id="CHEBI:172872"/>
    </reaction>
    <physiologicalReaction direction="left-to-right" evidence="22">
        <dbReference type="Rhea" id="RHEA:67605"/>
    </physiologicalReaction>
</comment>
<comment type="function">
    <text evidence="23">Oxidized purine nucleoside triphosphate hydrolase which is a prominent sanitizer of the oxidized nucleotide pool. Catalyzes the hydrolysis of 2-oxo-dATP (2-hydroxy-dATP) into 2-oxo-dAMP. Also has a significant hydrolase activity toward 2-oxo-ATP, 8-oxo-dGTP and 8-oxo-dATP. Through the hydrolysis of oxidized purine nucleoside triphosphates, prevents their incorporation into DNA and the subsequent transversions A:T to C:G and G:C to T:A. Also catalyzes the hydrolysis of methylated purine nucleoside triphosphate preventing their integration into DNA. Through this antimutagenic activity protects cells from oxidative stress.</text>
</comment>
<dbReference type="InterPro" id="IPR015797">
    <property type="entry name" value="NUDIX_hydrolase-like_dom_sf"/>
</dbReference>
<evidence type="ECO:0000256" key="4">
    <source>
        <dbReference type="ARBA" id="ARBA00011245"/>
    </source>
</evidence>
<evidence type="ECO:0000256" key="2">
    <source>
        <dbReference type="ARBA" id="ARBA00004123"/>
    </source>
</evidence>
<evidence type="ECO:0000256" key="11">
    <source>
        <dbReference type="ARBA" id="ARBA00024486"/>
    </source>
</evidence>
<evidence type="ECO:0000256" key="1">
    <source>
        <dbReference type="ARBA" id="ARBA00001946"/>
    </source>
</evidence>
<comment type="catalytic activity">
    <reaction evidence="20">
        <text>N(6)-methyl-ATP + H2O = N(6)-methyl-AMP + diphosphate + H(+)</text>
        <dbReference type="Rhea" id="RHEA:67608"/>
        <dbReference type="ChEBI" id="CHEBI:15377"/>
        <dbReference type="ChEBI" id="CHEBI:15378"/>
        <dbReference type="ChEBI" id="CHEBI:33019"/>
        <dbReference type="ChEBI" id="CHEBI:144842"/>
        <dbReference type="ChEBI" id="CHEBI:172873"/>
    </reaction>
    <physiologicalReaction direction="left-to-right" evidence="20">
        <dbReference type="Rhea" id="RHEA:67609"/>
    </physiologicalReaction>
</comment>
<comment type="catalytic activity">
    <reaction evidence="12">
        <text>2-oxo-ATP + H2O = 2-oxo-AMP + diphosphate + H(+)</text>
        <dbReference type="Rhea" id="RHEA:67392"/>
        <dbReference type="ChEBI" id="CHEBI:15377"/>
        <dbReference type="ChEBI" id="CHEBI:15378"/>
        <dbReference type="ChEBI" id="CHEBI:33019"/>
        <dbReference type="ChEBI" id="CHEBI:71395"/>
        <dbReference type="ChEBI" id="CHEBI:172878"/>
    </reaction>
    <physiologicalReaction direction="left-to-right" evidence="12">
        <dbReference type="Rhea" id="RHEA:67393"/>
    </physiologicalReaction>
</comment>
<gene>
    <name evidence="25" type="ORF">g.26895</name>
</gene>
<comment type="catalytic activity">
    <reaction evidence="21">
        <text>O(6)-methyl-dGTP + H2O = O(6)-methyl-dGMP + diphosphate + H(+)</text>
        <dbReference type="Rhea" id="RHEA:67600"/>
        <dbReference type="ChEBI" id="CHEBI:15377"/>
        <dbReference type="ChEBI" id="CHEBI:15378"/>
        <dbReference type="ChEBI" id="CHEBI:33019"/>
        <dbReference type="ChEBI" id="CHEBI:169974"/>
        <dbReference type="ChEBI" id="CHEBI:169975"/>
    </reaction>
    <physiologicalReaction direction="left-to-right" evidence="21">
        <dbReference type="Rhea" id="RHEA:67601"/>
    </physiologicalReaction>
</comment>
<comment type="cofactor">
    <cofactor evidence="1">
        <name>Mg(2+)</name>
        <dbReference type="ChEBI" id="CHEBI:18420"/>
    </cofactor>
</comment>
<name>A0A1B6KAA9_9HEMI</name>
<comment type="similarity">
    <text evidence="3">Belongs to the Nudix hydrolase family.</text>
</comment>
<evidence type="ECO:0000256" key="5">
    <source>
        <dbReference type="ARBA" id="ARBA00022723"/>
    </source>
</evidence>
<evidence type="ECO:0000256" key="8">
    <source>
        <dbReference type="ARBA" id="ARBA00023242"/>
    </source>
</evidence>
<sequence length="162" mass="18512">MSGLLSHKVYTLAIIRNEAKILLGYKKRGFGKGKWNGFGGKVEEGESIIDAALREVKEECGLEPKDLTKIGTLEFQFLENPEIMKVNVFKSEVFTGEVAESEEMLPKWFHKDDIPYANMWPDDKHWLPLLLTNQSFSGFFLYDEGENILEKRLTVLDSIPVV</sequence>
<keyword evidence="6" id="KW-0378">Hydrolase</keyword>
<dbReference type="InterPro" id="IPR003563">
    <property type="entry name" value="8ODP"/>
</dbReference>
<evidence type="ECO:0000313" key="25">
    <source>
        <dbReference type="EMBL" id="JAT08355.1"/>
    </source>
</evidence>
<feature type="domain" description="Nudix hydrolase" evidence="24">
    <location>
        <begin position="5"/>
        <end position="132"/>
    </location>
</feature>
<dbReference type="GO" id="GO:0005634">
    <property type="term" value="C:nucleus"/>
    <property type="evidence" value="ECO:0007669"/>
    <property type="project" value="UniProtKB-SubCell"/>
</dbReference>
<evidence type="ECO:0000256" key="20">
    <source>
        <dbReference type="ARBA" id="ARBA00048002"/>
    </source>
</evidence>
<evidence type="ECO:0000256" key="16">
    <source>
        <dbReference type="ARBA" id="ARBA00030634"/>
    </source>
</evidence>
<dbReference type="InterPro" id="IPR020084">
    <property type="entry name" value="NUDIX_hydrolase_CS"/>
</dbReference>
<comment type="subcellular location">
    <subcellularLocation>
        <location evidence="2">Nucleus</location>
    </subcellularLocation>
</comment>
<evidence type="ECO:0000256" key="12">
    <source>
        <dbReference type="ARBA" id="ARBA00024596"/>
    </source>
</evidence>
<dbReference type="PANTHER" id="PTHR43758:SF2">
    <property type="entry name" value="OXIDIZED PURINE NUCLEOSIDE TRIPHOSPHATE HYDROLASE"/>
    <property type="match status" value="1"/>
</dbReference>
<evidence type="ECO:0000256" key="14">
    <source>
        <dbReference type="ARBA" id="ARBA00026218"/>
    </source>
</evidence>
<reference evidence="25" key="1">
    <citation type="submission" date="2015-11" db="EMBL/GenBank/DDBJ databases">
        <title>De novo transcriptome assembly of four potential Pierce s Disease insect vectors from Arizona vineyards.</title>
        <authorList>
            <person name="Tassone E.E."/>
        </authorList>
    </citation>
    <scope>NUCLEOTIDE SEQUENCE</scope>
</reference>
<evidence type="ECO:0000256" key="23">
    <source>
        <dbReference type="ARBA" id="ARBA00053094"/>
    </source>
</evidence>
<dbReference type="EMBL" id="GEBQ01031622">
    <property type="protein sequence ID" value="JAT08355.1"/>
    <property type="molecule type" value="Transcribed_RNA"/>
</dbReference>
<dbReference type="GO" id="GO:0008828">
    <property type="term" value="F:dATP diphosphatase activity"/>
    <property type="evidence" value="ECO:0007669"/>
    <property type="project" value="UniProtKB-EC"/>
</dbReference>
<dbReference type="GO" id="GO:0005737">
    <property type="term" value="C:cytoplasm"/>
    <property type="evidence" value="ECO:0007669"/>
    <property type="project" value="TreeGrafter"/>
</dbReference>
<dbReference type="GO" id="GO:0046872">
    <property type="term" value="F:metal ion binding"/>
    <property type="evidence" value="ECO:0007669"/>
    <property type="project" value="UniProtKB-KW"/>
</dbReference>
<evidence type="ECO:0000259" key="24">
    <source>
        <dbReference type="PROSITE" id="PS51462"/>
    </source>
</evidence>
<evidence type="ECO:0000256" key="10">
    <source>
        <dbReference type="ARBA" id="ARBA00024459"/>
    </source>
</evidence>
<evidence type="ECO:0000256" key="18">
    <source>
        <dbReference type="ARBA" id="ARBA00031927"/>
    </source>
</evidence>
<keyword evidence="7" id="KW-0460">Magnesium</keyword>
<comment type="catalytic activity">
    <reaction evidence="10">
        <text>2-oxo-dATP + H2O = 2-oxo-dAMP + diphosphate + H(+)</text>
        <dbReference type="Rhea" id="RHEA:31583"/>
        <dbReference type="ChEBI" id="CHEBI:15377"/>
        <dbReference type="ChEBI" id="CHEBI:15378"/>
        <dbReference type="ChEBI" id="CHEBI:33019"/>
        <dbReference type="ChEBI" id="CHEBI:63212"/>
        <dbReference type="ChEBI" id="CHEBI:77897"/>
        <dbReference type="EC" id="3.6.1.56"/>
    </reaction>
    <physiologicalReaction direction="left-to-right" evidence="10">
        <dbReference type="Rhea" id="RHEA:31584"/>
    </physiologicalReaction>
</comment>
<evidence type="ECO:0000256" key="3">
    <source>
        <dbReference type="ARBA" id="ARBA00005582"/>
    </source>
</evidence>
<dbReference type="SUPFAM" id="SSF55811">
    <property type="entry name" value="Nudix"/>
    <property type="match status" value="1"/>
</dbReference>
<dbReference type="CDD" id="cd03427">
    <property type="entry name" value="NUDIX_MTH1_Nudt1"/>
    <property type="match status" value="1"/>
</dbReference>
<dbReference type="PROSITE" id="PS51462">
    <property type="entry name" value="NUDIX"/>
    <property type="match status" value="1"/>
</dbReference>
<accession>A0A1B6KAA9</accession>
<dbReference type="GO" id="GO:0042262">
    <property type="term" value="P:DNA protection"/>
    <property type="evidence" value="ECO:0007669"/>
    <property type="project" value="InterPro"/>
</dbReference>